<evidence type="ECO:0000256" key="2">
    <source>
        <dbReference type="ARBA" id="ARBA00012386"/>
    </source>
</evidence>
<keyword evidence="4" id="KW-0949">S-adenosyl-L-methionine</keyword>
<gene>
    <name evidence="13" type="ORF">GDO86_006316</name>
</gene>
<evidence type="ECO:0000256" key="1">
    <source>
        <dbReference type="ARBA" id="ARBA00004123"/>
    </source>
</evidence>
<dbReference type="Proteomes" id="UP000812440">
    <property type="component" value="Chromosome 3"/>
</dbReference>
<dbReference type="Pfam" id="PF03942">
    <property type="entry name" value="DTW"/>
    <property type="match status" value="1"/>
</dbReference>
<protein>
    <recommendedName>
        <fullName evidence="9">tRNA-uridine aminocarboxypropyltransferase 1</fullName>
        <ecNumber evidence="2">2.5.1.25</ecNumber>
    </recommendedName>
    <alternativeName>
        <fullName evidence="10">DTW domain-containing protein 1</fullName>
    </alternativeName>
</protein>
<dbReference type="EC" id="2.5.1.25" evidence="2"/>
<evidence type="ECO:0000313" key="14">
    <source>
        <dbReference type="Proteomes" id="UP000812440"/>
    </source>
</evidence>
<keyword evidence="3" id="KW-0808">Transferase</keyword>
<comment type="catalytic activity">
    <reaction evidence="11">
        <text>a uridine in tRNA + S-adenosyl-L-methionine = a 3-[(3S)-3-amino-3-carboxypropyl]uridine in tRNA + S-methyl-5'-thioadenosine + H(+)</text>
        <dbReference type="Rhea" id="RHEA:62432"/>
        <dbReference type="Rhea" id="RHEA-COMP:13339"/>
        <dbReference type="Rhea" id="RHEA-COMP:16092"/>
        <dbReference type="ChEBI" id="CHEBI:15378"/>
        <dbReference type="ChEBI" id="CHEBI:17509"/>
        <dbReference type="ChEBI" id="CHEBI:59789"/>
        <dbReference type="ChEBI" id="CHEBI:65315"/>
        <dbReference type="ChEBI" id="CHEBI:82930"/>
        <dbReference type="EC" id="2.5.1.25"/>
    </reaction>
</comment>
<dbReference type="EMBL" id="JAACNH010000006">
    <property type="protein sequence ID" value="KAG8440517.1"/>
    <property type="molecule type" value="Genomic_DNA"/>
</dbReference>
<evidence type="ECO:0000256" key="10">
    <source>
        <dbReference type="ARBA" id="ARBA00042508"/>
    </source>
</evidence>
<evidence type="ECO:0000256" key="11">
    <source>
        <dbReference type="ARBA" id="ARBA00048718"/>
    </source>
</evidence>
<accession>A0A8T2JAK8</accession>
<dbReference type="EMBL" id="JAACNH010000006">
    <property type="protein sequence ID" value="KAG8440515.1"/>
    <property type="molecule type" value="Genomic_DNA"/>
</dbReference>
<dbReference type="OrthoDB" id="3173at2759"/>
<dbReference type="PANTHER" id="PTHR15627:SF8">
    <property type="entry name" value="TRNA-URIDINE AMINOCARBOXYPROPYLTRANSFERASE 1"/>
    <property type="match status" value="1"/>
</dbReference>
<evidence type="ECO:0000256" key="5">
    <source>
        <dbReference type="ARBA" id="ARBA00022694"/>
    </source>
</evidence>
<dbReference type="EMBL" id="JAACNH010000006">
    <property type="protein sequence ID" value="KAG8440514.1"/>
    <property type="molecule type" value="Genomic_DNA"/>
</dbReference>
<dbReference type="PANTHER" id="PTHR15627">
    <property type="entry name" value="NATURAL KILLER CELL-SPECIFIC ANTIGEN KLIP1"/>
    <property type="match status" value="1"/>
</dbReference>
<evidence type="ECO:0000256" key="7">
    <source>
        <dbReference type="ARBA" id="ARBA00037050"/>
    </source>
</evidence>
<comment type="caution">
    <text evidence="13">The sequence shown here is derived from an EMBL/GenBank/DDBJ whole genome shotgun (WGS) entry which is preliminary data.</text>
</comment>
<sequence length="289" mass="33049">MPHENSESCLQVKNKSELLKSHYDAASPGNDLLLNLQLSSQRVLEIAQEKGRSKCPKCNSSRMFYCYTCFVPVESVPSSDIPVVKLPLKIDIIKHPNETDGKSTAVHAKLLAYEHVTVYTYPCVPKYDEQKHEVVLVFPGPNSLSLRDGLLYLSRLSKMQVSVNEPSSKRPKCNGENNSENVNQSGDCLKKIIFIDSTWNQTNKIISDERLQGLVQVELSERKTCFWRHQKGTPSTYLSTIEAIYYFMIDYHTLILQKNYHGEYDNLLFFYSFMYRIITDAKKSAGKLT</sequence>
<evidence type="ECO:0000259" key="12">
    <source>
        <dbReference type="SMART" id="SM01144"/>
    </source>
</evidence>
<dbReference type="GO" id="GO:0006400">
    <property type="term" value="P:tRNA modification"/>
    <property type="evidence" value="ECO:0007669"/>
    <property type="project" value="TreeGrafter"/>
</dbReference>
<dbReference type="GO" id="GO:0005634">
    <property type="term" value="C:nucleus"/>
    <property type="evidence" value="ECO:0007669"/>
    <property type="project" value="UniProtKB-SubCell"/>
</dbReference>
<name>A0A8T2JAK8_9PIPI</name>
<comment type="similarity">
    <text evidence="8">Belongs to the TDD superfamily. DTWD1 family.</text>
</comment>
<evidence type="ECO:0000256" key="9">
    <source>
        <dbReference type="ARBA" id="ARBA00039242"/>
    </source>
</evidence>
<reference evidence="13" key="1">
    <citation type="thesis" date="2020" institute="ProQuest LLC" country="789 East Eisenhower Parkway, Ann Arbor, MI, USA">
        <title>Comparative Genomics and Chromosome Evolution.</title>
        <authorList>
            <person name="Mudd A.B."/>
        </authorList>
    </citation>
    <scope>NUCLEOTIDE SEQUENCE</scope>
    <source>
        <strain evidence="13">Female2</strain>
        <tissue evidence="13">Blood</tissue>
    </source>
</reference>
<dbReference type="SMART" id="SM01144">
    <property type="entry name" value="DTW"/>
    <property type="match status" value="1"/>
</dbReference>
<comment type="subcellular location">
    <subcellularLocation>
        <location evidence="1">Nucleus</location>
    </subcellularLocation>
</comment>
<keyword evidence="6" id="KW-0539">Nucleus</keyword>
<keyword evidence="14" id="KW-1185">Reference proteome</keyword>
<organism evidence="13 14">
    <name type="scientific">Hymenochirus boettgeri</name>
    <name type="common">Congo dwarf clawed frog</name>
    <dbReference type="NCBI Taxonomy" id="247094"/>
    <lineage>
        <taxon>Eukaryota</taxon>
        <taxon>Metazoa</taxon>
        <taxon>Chordata</taxon>
        <taxon>Craniata</taxon>
        <taxon>Vertebrata</taxon>
        <taxon>Euteleostomi</taxon>
        <taxon>Amphibia</taxon>
        <taxon>Batrachia</taxon>
        <taxon>Anura</taxon>
        <taxon>Pipoidea</taxon>
        <taxon>Pipidae</taxon>
        <taxon>Pipinae</taxon>
        <taxon>Hymenochirus</taxon>
    </lineage>
</organism>
<feature type="domain" description="DTW" evidence="12">
    <location>
        <begin position="62"/>
        <end position="283"/>
    </location>
</feature>
<comment type="function">
    <text evidence="7">Catalyzes the formation of 3-(3-amino-3-carboxypropyl)uridine (acp3U) at position 20 in the D-loop of several cytoplasmic tRNAs (acp3U(20)).</text>
</comment>
<evidence type="ECO:0000256" key="3">
    <source>
        <dbReference type="ARBA" id="ARBA00022679"/>
    </source>
</evidence>
<dbReference type="AlphaFoldDB" id="A0A8T2JAK8"/>
<evidence type="ECO:0000256" key="4">
    <source>
        <dbReference type="ARBA" id="ARBA00022691"/>
    </source>
</evidence>
<evidence type="ECO:0000256" key="8">
    <source>
        <dbReference type="ARBA" id="ARBA00038290"/>
    </source>
</evidence>
<evidence type="ECO:0000313" key="13">
    <source>
        <dbReference type="EMBL" id="KAG8440514.1"/>
    </source>
</evidence>
<proteinExistence type="inferred from homology"/>
<dbReference type="InterPro" id="IPR005636">
    <property type="entry name" value="DTW"/>
</dbReference>
<dbReference type="EMBL" id="JAACNH010000006">
    <property type="protein sequence ID" value="KAG8440516.1"/>
    <property type="molecule type" value="Genomic_DNA"/>
</dbReference>
<dbReference type="InterPro" id="IPR051521">
    <property type="entry name" value="tRNA_Mod/Golgi_Maint"/>
</dbReference>
<dbReference type="GO" id="GO:0016432">
    <property type="term" value="F:tRNA-uridine aminocarboxypropyltransferase activity"/>
    <property type="evidence" value="ECO:0007669"/>
    <property type="project" value="UniProtKB-EC"/>
</dbReference>
<evidence type="ECO:0000256" key="6">
    <source>
        <dbReference type="ARBA" id="ARBA00023242"/>
    </source>
</evidence>
<keyword evidence="5" id="KW-0819">tRNA processing</keyword>